<organism evidence="7 8">
    <name type="scientific">Terribacillus saccharophilus</name>
    <dbReference type="NCBI Taxonomy" id="361277"/>
    <lineage>
        <taxon>Bacteria</taxon>
        <taxon>Bacillati</taxon>
        <taxon>Bacillota</taxon>
        <taxon>Bacilli</taxon>
        <taxon>Bacillales</taxon>
        <taxon>Bacillaceae</taxon>
        <taxon>Terribacillus</taxon>
    </lineage>
</organism>
<evidence type="ECO:0000256" key="6">
    <source>
        <dbReference type="SAM" id="Phobius"/>
    </source>
</evidence>
<feature type="transmembrane region" description="Helical" evidence="6">
    <location>
        <begin position="148"/>
        <end position="166"/>
    </location>
</feature>
<keyword evidence="3 6" id="KW-0812">Transmembrane</keyword>
<keyword evidence="2" id="KW-0813">Transport</keyword>
<evidence type="ECO:0008006" key="9">
    <source>
        <dbReference type="Google" id="ProtNLM"/>
    </source>
</evidence>
<feature type="transmembrane region" description="Helical" evidence="6">
    <location>
        <begin position="358"/>
        <end position="375"/>
    </location>
</feature>
<dbReference type="NCBIfam" id="NF037982">
    <property type="entry name" value="Nramp_1"/>
    <property type="match status" value="1"/>
</dbReference>
<feature type="transmembrane region" description="Helical" evidence="6">
    <location>
        <begin position="261"/>
        <end position="281"/>
    </location>
</feature>
<feature type="transmembrane region" description="Helical" evidence="6">
    <location>
        <begin position="427"/>
        <end position="447"/>
    </location>
</feature>
<dbReference type="GO" id="GO:0034755">
    <property type="term" value="P:iron ion transmembrane transport"/>
    <property type="evidence" value="ECO:0007669"/>
    <property type="project" value="TreeGrafter"/>
</dbReference>
<dbReference type="Proteomes" id="UP000216013">
    <property type="component" value="Unassembled WGS sequence"/>
</dbReference>
<evidence type="ECO:0000256" key="4">
    <source>
        <dbReference type="ARBA" id="ARBA00022989"/>
    </source>
</evidence>
<feature type="transmembrane region" description="Helical" evidence="6">
    <location>
        <begin position="105"/>
        <end position="128"/>
    </location>
</feature>
<dbReference type="AlphaFoldDB" id="A0A268A6E0"/>
<evidence type="ECO:0000256" key="3">
    <source>
        <dbReference type="ARBA" id="ARBA00022692"/>
    </source>
</evidence>
<sequence>MSKSLKDLKNSEAPVRERNEAPSVLPKTFMEYMRSLGPGLVLAMTFLGTGDLVSSTVSGANYGYALLWTLVVALAARYFMVSAVAKYKLQNRHGDTSILQGFQRVWSGFPLLLGVAILFLGIVIQMSFLRACAVALYNLFGGFGGETWGVFLFSLVVVGLTFLLLINPNQYKLLEMLARFASVAIIAAFVFALFRIGSFDVIGFFKGLTFDMPPNQGPFNAIFIAVATIGAIGGSAVNLLYPYFMEDKGWDKPKYRKIQQLDLITGMLPLLVINVLFWVVAAEVFYGTGIPVSNENDLALMMELAVGSAGPTMLWVCLFLAAFTSFPAQARGFTLLMLNGFHLSAKKNYKKTDEDPKFRYLSIGLFLLLPILISIPGAPDLVLLNVFGTSVITALILPPIVVGLVLMTSSRKYMMEGYKNRWWETGILVIIAVIGIWSTVEIIRNFVDQISKFI</sequence>
<comment type="subcellular location">
    <subcellularLocation>
        <location evidence="1">Membrane</location>
        <topology evidence="1">Multi-pass membrane protein</topology>
    </subcellularLocation>
</comment>
<name>A0A268A6E0_9BACI</name>
<evidence type="ECO:0000256" key="1">
    <source>
        <dbReference type="ARBA" id="ARBA00004141"/>
    </source>
</evidence>
<dbReference type="PANTHER" id="PTHR11706:SF33">
    <property type="entry name" value="NATURAL RESISTANCE-ASSOCIATED MACROPHAGE PROTEIN 2"/>
    <property type="match status" value="1"/>
</dbReference>
<comment type="caution">
    <text evidence="7">The sequence shown here is derived from an EMBL/GenBank/DDBJ whole genome shotgun (WGS) entry which is preliminary data.</text>
</comment>
<dbReference type="GO" id="GO:0015086">
    <property type="term" value="F:cadmium ion transmembrane transporter activity"/>
    <property type="evidence" value="ECO:0007669"/>
    <property type="project" value="TreeGrafter"/>
</dbReference>
<gene>
    <name evidence="7" type="ORF">CHH64_17805</name>
</gene>
<proteinExistence type="predicted"/>
<dbReference type="RefSeq" id="WP_095261622.1">
    <property type="nucleotide sequence ID" value="NZ_NPBV01000033.1"/>
</dbReference>
<protein>
    <recommendedName>
        <fullName evidence="9">Mn2+/Fe2+ transporter</fullName>
    </recommendedName>
</protein>
<feature type="transmembrane region" description="Helical" evidence="6">
    <location>
        <begin position="219"/>
        <end position="241"/>
    </location>
</feature>
<feature type="transmembrane region" description="Helical" evidence="6">
    <location>
        <begin position="35"/>
        <end position="53"/>
    </location>
</feature>
<dbReference type="EMBL" id="NPBV01000033">
    <property type="protein sequence ID" value="PAD19671.1"/>
    <property type="molecule type" value="Genomic_DNA"/>
</dbReference>
<accession>A0A268A6E0</accession>
<feature type="transmembrane region" description="Helical" evidence="6">
    <location>
        <begin position="65"/>
        <end position="85"/>
    </location>
</feature>
<reference evidence="7 8" key="1">
    <citation type="submission" date="2017-07" db="EMBL/GenBank/DDBJ databases">
        <title>Isolation and whole genome analysis of endospore-forming bacteria from heroin.</title>
        <authorList>
            <person name="Kalinowski J."/>
            <person name="Ahrens B."/>
            <person name="Al-Dilaimi A."/>
            <person name="Winkler A."/>
            <person name="Wibberg D."/>
            <person name="Schleenbecker U."/>
            <person name="Ruckert C."/>
            <person name="Wolfel R."/>
            <person name="Grass G."/>
        </authorList>
    </citation>
    <scope>NUCLEOTIDE SEQUENCE [LARGE SCALE GENOMIC DNA]</scope>
    <source>
        <strain evidence="7 8">7528</strain>
    </source>
</reference>
<dbReference type="PANTHER" id="PTHR11706">
    <property type="entry name" value="SOLUTE CARRIER PROTEIN FAMILY 11 MEMBER"/>
    <property type="match status" value="1"/>
</dbReference>
<dbReference type="GO" id="GO:0005384">
    <property type="term" value="F:manganese ion transmembrane transporter activity"/>
    <property type="evidence" value="ECO:0007669"/>
    <property type="project" value="TreeGrafter"/>
</dbReference>
<feature type="transmembrane region" description="Helical" evidence="6">
    <location>
        <begin position="381"/>
        <end position="406"/>
    </location>
</feature>
<dbReference type="InterPro" id="IPR001046">
    <property type="entry name" value="NRAMP_fam"/>
</dbReference>
<evidence type="ECO:0000313" key="7">
    <source>
        <dbReference type="EMBL" id="PAD19671.1"/>
    </source>
</evidence>
<feature type="transmembrane region" description="Helical" evidence="6">
    <location>
        <begin position="178"/>
        <end position="199"/>
    </location>
</feature>
<evidence type="ECO:0000313" key="8">
    <source>
        <dbReference type="Proteomes" id="UP000216013"/>
    </source>
</evidence>
<dbReference type="GO" id="GO:0005886">
    <property type="term" value="C:plasma membrane"/>
    <property type="evidence" value="ECO:0007669"/>
    <property type="project" value="TreeGrafter"/>
</dbReference>
<evidence type="ECO:0000256" key="2">
    <source>
        <dbReference type="ARBA" id="ARBA00022448"/>
    </source>
</evidence>
<dbReference type="Pfam" id="PF01566">
    <property type="entry name" value="Nramp"/>
    <property type="match status" value="1"/>
</dbReference>
<keyword evidence="4 6" id="KW-1133">Transmembrane helix</keyword>
<keyword evidence="5 6" id="KW-0472">Membrane</keyword>
<evidence type="ECO:0000256" key="5">
    <source>
        <dbReference type="ARBA" id="ARBA00023136"/>
    </source>
</evidence>